<dbReference type="EMBL" id="ADAS02000058">
    <property type="protein sequence ID" value="OAV92872.1"/>
    <property type="molecule type" value="Genomic_DNA"/>
</dbReference>
<feature type="compositionally biased region" description="Basic and acidic residues" evidence="1">
    <location>
        <begin position="16"/>
        <end position="27"/>
    </location>
</feature>
<reference evidence="3" key="4">
    <citation type="submission" date="2025-05" db="UniProtKB">
        <authorList>
            <consortium name="EnsemblFungi"/>
        </authorList>
    </citation>
    <scope>IDENTIFICATION</scope>
    <source>
        <strain evidence="3">isolate 1-1 / race 1 (BBBD)</strain>
    </source>
</reference>
<feature type="region of interest" description="Disordered" evidence="1">
    <location>
        <begin position="42"/>
        <end position="64"/>
    </location>
</feature>
<protein>
    <submittedName>
        <fullName evidence="2 3">Uncharacterized protein</fullName>
    </submittedName>
</protein>
<reference evidence="2" key="1">
    <citation type="submission" date="2009-11" db="EMBL/GenBank/DDBJ databases">
        <authorList>
            <consortium name="The Broad Institute Genome Sequencing Platform"/>
            <person name="Ward D."/>
            <person name="Feldgarden M."/>
            <person name="Earl A."/>
            <person name="Young S.K."/>
            <person name="Zeng Q."/>
            <person name="Koehrsen M."/>
            <person name="Alvarado L."/>
            <person name="Berlin A."/>
            <person name="Bochicchio J."/>
            <person name="Borenstein D."/>
            <person name="Chapman S.B."/>
            <person name="Chen Z."/>
            <person name="Engels R."/>
            <person name="Freedman E."/>
            <person name="Gellesch M."/>
            <person name="Goldberg J."/>
            <person name="Griggs A."/>
            <person name="Gujja S."/>
            <person name="Heilman E."/>
            <person name="Heiman D."/>
            <person name="Hepburn T."/>
            <person name="Howarth C."/>
            <person name="Jen D."/>
            <person name="Larson L."/>
            <person name="Lewis B."/>
            <person name="Mehta T."/>
            <person name="Park D."/>
            <person name="Pearson M."/>
            <person name="Roberts A."/>
            <person name="Saif S."/>
            <person name="Shea T."/>
            <person name="Shenoy N."/>
            <person name="Sisk P."/>
            <person name="Stolte C."/>
            <person name="Sykes S."/>
            <person name="Thomson T."/>
            <person name="Walk T."/>
            <person name="White J."/>
            <person name="Yandava C."/>
            <person name="Izard J."/>
            <person name="Baranova O.V."/>
            <person name="Blanton J.M."/>
            <person name="Tanner A.C."/>
            <person name="Dewhirst F.E."/>
            <person name="Haas B."/>
            <person name="Nusbaum C."/>
            <person name="Birren B."/>
        </authorList>
    </citation>
    <scope>NUCLEOTIDE SEQUENCE [LARGE SCALE GENOMIC DNA]</scope>
    <source>
        <strain evidence="2">1-1 BBBD Race 1</strain>
    </source>
</reference>
<dbReference type="AlphaFoldDB" id="A0A180GKJ3"/>
<proteinExistence type="predicted"/>
<evidence type="ECO:0000313" key="3">
    <source>
        <dbReference type="EnsemblFungi" id="PTTG_27512-t43_1-p1"/>
    </source>
</evidence>
<evidence type="ECO:0000256" key="1">
    <source>
        <dbReference type="SAM" id="MobiDB-lite"/>
    </source>
</evidence>
<feature type="region of interest" description="Disordered" evidence="1">
    <location>
        <begin position="1"/>
        <end position="29"/>
    </location>
</feature>
<dbReference type="Proteomes" id="UP000005240">
    <property type="component" value="Unassembled WGS sequence"/>
</dbReference>
<dbReference type="OrthoDB" id="10378787at2759"/>
<sequence length="135" mass="14837">MTSQGYSEVIRPATNEPKEESSSRVDQLESLASLLDPLTQALPTPKQVKTNSQPATPASSTSPANLSMDQYLSICHIEPTDSVTRAVIKNNLLYHWLIFKTTSVRTLCKLGMHYGPAVLLTKGVHEAMKQLNQIS</sequence>
<evidence type="ECO:0000313" key="4">
    <source>
        <dbReference type="Proteomes" id="UP000005240"/>
    </source>
</evidence>
<dbReference type="EnsemblFungi" id="PTTG_27512-t43_1">
    <property type="protein sequence ID" value="PTTG_27512-t43_1-p1"/>
    <property type="gene ID" value="PTTG_27512"/>
</dbReference>
<name>A0A180GKJ3_PUCT1</name>
<reference evidence="3 4" key="3">
    <citation type="journal article" date="2017" name="G3 (Bethesda)">
        <title>Comparative analysis highlights variable genome content of wheat rusts and divergence of the mating loci.</title>
        <authorList>
            <person name="Cuomo C.A."/>
            <person name="Bakkeren G."/>
            <person name="Khalil H.B."/>
            <person name="Panwar V."/>
            <person name="Joly D."/>
            <person name="Linning R."/>
            <person name="Sakthikumar S."/>
            <person name="Song X."/>
            <person name="Adiconis X."/>
            <person name="Fan L."/>
            <person name="Goldberg J.M."/>
            <person name="Levin J.Z."/>
            <person name="Young S."/>
            <person name="Zeng Q."/>
            <person name="Anikster Y."/>
            <person name="Bruce M."/>
            <person name="Wang M."/>
            <person name="Yin C."/>
            <person name="McCallum B."/>
            <person name="Szabo L.J."/>
            <person name="Hulbert S."/>
            <person name="Chen X."/>
            <person name="Fellers J.P."/>
        </authorList>
    </citation>
    <scope>NUCLEOTIDE SEQUENCE</scope>
    <source>
        <strain evidence="3">isolate 1-1 / race 1 (BBBD)</strain>
        <strain evidence="4">Isolate 1-1 / race 1 (BBBD)</strain>
    </source>
</reference>
<keyword evidence="4" id="KW-1185">Reference proteome</keyword>
<dbReference type="VEuPathDB" id="FungiDB:PTTG_27512"/>
<organism evidence="2">
    <name type="scientific">Puccinia triticina (isolate 1-1 / race 1 (BBBD))</name>
    <name type="common">Brown leaf rust fungus</name>
    <dbReference type="NCBI Taxonomy" id="630390"/>
    <lineage>
        <taxon>Eukaryota</taxon>
        <taxon>Fungi</taxon>
        <taxon>Dikarya</taxon>
        <taxon>Basidiomycota</taxon>
        <taxon>Pucciniomycotina</taxon>
        <taxon>Pucciniomycetes</taxon>
        <taxon>Pucciniales</taxon>
        <taxon>Pucciniaceae</taxon>
        <taxon>Puccinia</taxon>
    </lineage>
</organism>
<accession>A0A180GKJ3</accession>
<evidence type="ECO:0000313" key="2">
    <source>
        <dbReference type="EMBL" id="OAV92872.1"/>
    </source>
</evidence>
<reference evidence="2" key="2">
    <citation type="submission" date="2016-05" db="EMBL/GenBank/DDBJ databases">
        <title>Comparative analysis highlights variable genome content of wheat rusts and divergence of the mating loci.</title>
        <authorList>
            <person name="Cuomo C.A."/>
            <person name="Bakkeren G."/>
            <person name="Szabo L."/>
            <person name="Khalil H."/>
            <person name="Joly D."/>
            <person name="Goldberg J."/>
            <person name="Young S."/>
            <person name="Zeng Q."/>
            <person name="Fellers J."/>
        </authorList>
    </citation>
    <scope>NUCLEOTIDE SEQUENCE [LARGE SCALE GENOMIC DNA]</scope>
    <source>
        <strain evidence="2">1-1 BBBD Race 1</strain>
    </source>
</reference>
<gene>
    <name evidence="2" type="ORF">PTTG_27512</name>
</gene>
<feature type="compositionally biased region" description="Low complexity" evidence="1">
    <location>
        <begin position="54"/>
        <end position="64"/>
    </location>
</feature>